<comment type="caution">
    <text evidence="3">The sequence shown here is derived from an EMBL/GenBank/DDBJ whole genome shotgun (WGS) entry which is preliminary data.</text>
</comment>
<dbReference type="AlphaFoldDB" id="A0AA41ZNF4"/>
<dbReference type="Pfam" id="PF13449">
    <property type="entry name" value="Phytase-like"/>
    <property type="match status" value="1"/>
</dbReference>
<evidence type="ECO:0000313" key="3">
    <source>
        <dbReference type="EMBL" id="MCX2525118.1"/>
    </source>
</evidence>
<evidence type="ECO:0000259" key="2">
    <source>
        <dbReference type="Pfam" id="PF13449"/>
    </source>
</evidence>
<dbReference type="EMBL" id="JAPIVE010000004">
    <property type="protein sequence ID" value="MCX2525118.1"/>
    <property type="molecule type" value="Genomic_DNA"/>
</dbReference>
<evidence type="ECO:0000313" key="4">
    <source>
        <dbReference type="Proteomes" id="UP001165678"/>
    </source>
</evidence>
<name>A0AA41ZNF4_9GAMM</name>
<evidence type="ECO:0000256" key="1">
    <source>
        <dbReference type="SAM" id="SignalP"/>
    </source>
</evidence>
<feature type="chain" id="PRO_5041432446" evidence="1">
    <location>
        <begin position="23"/>
        <end position="313"/>
    </location>
</feature>
<proteinExistence type="predicted"/>
<dbReference type="InterPro" id="IPR014567">
    <property type="entry name" value="UCP031900"/>
</dbReference>
<keyword evidence="1" id="KW-0732">Signal</keyword>
<sequence>MPPYLLRASLAGSLLLSGCTLAGPVSMGNGNADPSPSVHWCGALNLSDSAIRGIRVGGLSDLAYDDHTHTLYLLSDRGYLFQGRLSFDENNHLTGLDIDSAVPLTDTDGKPLTTEQADAEGMALVARLHGGRALLIGLELNDRLQLFSLEGRALGPPIRPDALEGTRYNGGLEAVTYHPDFGVISGLERPPAGMPDHTTRLFDLQGHLWRYQLADISGSSLTALAPLGHDLLAIERAFAPPRPLAISLRRIHLEQDGSTTVSPLATLYSSDGWLLDNFEGLTRIGENRYLMTSDDNFSRWQASLLTCMDISSP</sequence>
<organism evidence="3 4">
    <name type="scientific">Larsenimonas rhizosphaerae</name>
    <dbReference type="NCBI Taxonomy" id="2944682"/>
    <lineage>
        <taxon>Bacteria</taxon>
        <taxon>Pseudomonadati</taxon>
        <taxon>Pseudomonadota</taxon>
        <taxon>Gammaproteobacteria</taxon>
        <taxon>Oceanospirillales</taxon>
        <taxon>Halomonadaceae</taxon>
        <taxon>Larsenimonas</taxon>
    </lineage>
</organism>
<dbReference type="RefSeq" id="WP_265896692.1">
    <property type="nucleotide sequence ID" value="NZ_JAPIVE010000004.1"/>
</dbReference>
<protein>
    <submittedName>
        <fullName evidence="3">Esterase-like activity of phytase family protein</fullName>
    </submittedName>
</protein>
<dbReference type="PROSITE" id="PS51257">
    <property type="entry name" value="PROKAR_LIPOPROTEIN"/>
    <property type="match status" value="1"/>
</dbReference>
<dbReference type="InterPro" id="IPR027372">
    <property type="entry name" value="Phytase-like_dom"/>
</dbReference>
<gene>
    <name evidence="3" type="ORF">OQ287_12780</name>
</gene>
<accession>A0AA41ZNF4</accession>
<feature type="signal peptide" evidence="1">
    <location>
        <begin position="1"/>
        <end position="22"/>
    </location>
</feature>
<keyword evidence="4" id="KW-1185">Reference proteome</keyword>
<dbReference type="PIRSF" id="PIRSF031900">
    <property type="entry name" value="UCP031900"/>
    <property type="match status" value="1"/>
</dbReference>
<feature type="domain" description="Phytase-like" evidence="2">
    <location>
        <begin position="55"/>
        <end position="297"/>
    </location>
</feature>
<reference evidence="3" key="1">
    <citation type="submission" date="2022-11" db="EMBL/GenBank/DDBJ databases">
        <title>Larsenimonas rhizosphaerae sp. nov., isolated from a tidal mudflat.</title>
        <authorList>
            <person name="Lee S.D."/>
            <person name="Kim I.S."/>
        </authorList>
    </citation>
    <scope>NUCLEOTIDE SEQUENCE</scope>
    <source>
        <strain evidence="3">GH2-1</strain>
    </source>
</reference>
<dbReference type="Proteomes" id="UP001165678">
    <property type="component" value="Unassembled WGS sequence"/>
</dbReference>